<feature type="compositionally biased region" description="Low complexity" evidence="1">
    <location>
        <begin position="511"/>
        <end position="522"/>
    </location>
</feature>
<gene>
    <name evidence="2" type="ORF">EAI_07649</name>
</gene>
<reference evidence="2 3" key="1">
    <citation type="journal article" date="2010" name="Science">
        <title>Genomic comparison of the ants Camponotus floridanus and Harpegnathos saltator.</title>
        <authorList>
            <person name="Bonasio R."/>
            <person name="Zhang G."/>
            <person name="Ye C."/>
            <person name="Mutti N.S."/>
            <person name="Fang X."/>
            <person name="Qin N."/>
            <person name="Donahue G."/>
            <person name="Yang P."/>
            <person name="Li Q."/>
            <person name="Li C."/>
            <person name="Zhang P."/>
            <person name="Huang Z."/>
            <person name="Berger S.L."/>
            <person name="Reinberg D."/>
            <person name="Wang J."/>
            <person name="Liebig J."/>
        </authorList>
    </citation>
    <scope>NUCLEOTIDE SEQUENCE [LARGE SCALE GENOMIC DNA]</scope>
    <source>
        <strain evidence="2 3">R22 G/1</strain>
    </source>
</reference>
<evidence type="ECO:0000313" key="2">
    <source>
        <dbReference type="EMBL" id="EFN89329.1"/>
    </source>
</evidence>
<feature type="compositionally biased region" description="Basic and acidic residues" evidence="1">
    <location>
        <begin position="401"/>
        <end position="432"/>
    </location>
</feature>
<feature type="region of interest" description="Disordered" evidence="1">
    <location>
        <begin position="47"/>
        <end position="86"/>
    </location>
</feature>
<feature type="compositionally biased region" description="Acidic residues" evidence="1">
    <location>
        <begin position="334"/>
        <end position="361"/>
    </location>
</feature>
<feature type="compositionally biased region" description="Polar residues" evidence="1">
    <location>
        <begin position="376"/>
        <end position="386"/>
    </location>
</feature>
<organism evidence="3">
    <name type="scientific">Harpegnathos saltator</name>
    <name type="common">Jerdon's jumping ant</name>
    <dbReference type="NCBI Taxonomy" id="610380"/>
    <lineage>
        <taxon>Eukaryota</taxon>
        <taxon>Metazoa</taxon>
        <taxon>Ecdysozoa</taxon>
        <taxon>Arthropoda</taxon>
        <taxon>Hexapoda</taxon>
        <taxon>Insecta</taxon>
        <taxon>Pterygota</taxon>
        <taxon>Neoptera</taxon>
        <taxon>Endopterygota</taxon>
        <taxon>Hymenoptera</taxon>
        <taxon>Apocrita</taxon>
        <taxon>Aculeata</taxon>
        <taxon>Formicoidea</taxon>
        <taxon>Formicidae</taxon>
        <taxon>Ponerinae</taxon>
        <taxon>Ponerini</taxon>
        <taxon>Harpegnathos</taxon>
    </lineage>
</organism>
<evidence type="ECO:0000313" key="3">
    <source>
        <dbReference type="Proteomes" id="UP000008237"/>
    </source>
</evidence>
<feature type="compositionally biased region" description="Acidic residues" evidence="1">
    <location>
        <begin position="500"/>
        <end position="510"/>
    </location>
</feature>
<evidence type="ECO:0000256" key="1">
    <source>
        <dbReference type="SAM" id="MobiDB-lite"/>
    </source>
</evidence>
<dbReference type="AlphaFoldDB" id="E2B4P8"/>
<keyword evidence="3" id="KW-1185">Reference proteome</keyword>
<dbReference type="InParanoid" id="E2B4P8"/>
<feature type="compositionally biased region" description="Basic and acidic residues" evidence="1">
    <location>
        <begin position="238"/>
        <end position="253"/>
    </location>
</feature>
<feature type="compositionally biased region" description="Low complexity" evidence="1">
    <location>
        <begin position="545"/>
        <end position="555"/>
    </location>
</feature>
<feature type="compositionally biased region" description="Polar residues" evidence="1">
    <location>
        <begin position="307"/>
        <end position="320"/>
    </location>
</feature>
<name>E2B4P8_HARSA</name>
<accession>E2B4P8</accession>
<feature type="region of interest" description="Disordered" evidence="1">
    <location>
        <begin position="197"/>
        <end position="277"/>
    </location>
</feature>
<protein>
    <submittedName>
        <fullName evidence="2">Uncharacterized protein</fullName>
    </submittedName>
</protein>
<dbReference type="EMBL" id="GL445584">
    <property type="protein sequence ID" value="EFN89329.1"/>
    <property type="molecule type" value="Genomic_DNA"/>
</dbReference>
<proteinExistence type="predicted"/>
<feature type="region of interest" description="Disordered" evidence="1">
    <location>
        <begin position="292"/>
        <end position="564"/>
    </location>
</feature>
<dbReference type="Proteomes" id="UP000008237">
    <property type="component" value="Unassembled WGS sequence"/>
</dbReference>
<sequence>MQKVIAKIKMIEFSDGSHSRVYKNRLKKIVIDTRKDKVEIEKLISRDKKRNRDKHKLASYAGYPGNTPEGQKASSDGEEDTRRGGSDFAESFVDSLEFGHQAKSYTVDSNAGVTAGANRHRAGNARLRGNEGAFTGKSKNQIRPVEALKETERRSDCYFRANARPLRLGERAENRRQIDANVNTNLNINSLNYKLAGGDRGGRTERRVEDAEVGKKNDTSTKSLDEEVSPDDAFSVSTRDELRTIKDTNATERSDDEEMEKASADETLYNSWSGRDGEHHRCIEGACKGRQKSAGEAKGGAGISPHTDVNSGLLTPNSYGTPAGAAKKSREISPEDTEEKDQSDTEEEEEEDEENEEEEEDYRSSANLSSSSVDSTEGQETSTKDNCISRLINPDASIAEKNNKDDLKPGRRGRPRVEQKRQNITHNRDKSHNVKYNRSSNYDEKIAKLDSGAAKGGEEATTAGRRETKGAIRGTDSETTTTIASRVAAGTKRDGNREEAADECADDDTCESSGDAGSSSAAEAERPRRWRSSSAEDSDEDFNEDSNVNSNVNANLNRLIKPWR</sequence>
<feature type="compositionally biased region" description="Basic residues" evidence="1">
    <location>
        <begin position="47"/>
        <end position="57"/>
    </location>
</feature>
<feature type="compositionally biased region" description="Low complexity" evidence="1">
    <location>
        <begin position="364"/>
        <end position="375"/>
    </location>
</feature>
<feature type="compositionally biased region" description="Basic and acidic residues" evidence="1">
    <location>
        <begin position="200"/>
        <end position="225"/>
    </location>
</feature>